<keyword evidence="6 11" id="KW-0862">Zinc</keyword>
<keyword evidence="2 11" id="KW-0436">Ligase</keyword>
<comment type="similarity">
    <text evidence="8 11">Belongs to the QueC family.</text>
</comment>
<comment type="cofactor">
    <cofactor evidence="11">
        <name>Zn(2+)</name>
        <dbReference type="ChEBI" id="CHEBI:29105"/>
    </cofactor>
    <text evidence="11">Binds 1 zinc ion per subunit.</text>
</comment>
<keyword evidence="4 11" id="KW-0547">Nucleotide-binding</keyword>
<feature type="binding site" evidence="11">
    <location>
        <position position="213"/>
    </location>
    <ligand>
        <name>Zn(2+)</name>
        <dbReference type="ChEBI" id="CHEBI:29105"/>
    </ligand>
</feature>
<name>A0A1H6FHF5_9GAMM</name>
<dbReference type="PANTHER" id="PTHR42914:SF1">
    <property type="entry name" value="7-CYANO-7-DEAZAGUANINE SYNTHASE"/>
    <property type="match status" value="1"/>
</dbReference>
<proteinExistence type="inferred from homology"/>
<dbReference type="NCBIfam" id="TIGR00364">
    <property type="entry name" value="7-cyano-7-deazaguanine synthase QueC"/>
    <property type="match status" value="1"/>
</dbReference>
<protein>
    <recommendedName>
        <fullName evidence="9 11">7-cyano-7-deazaguanine synthase</fullName>
        <ecNumber evidence="9 11">6.3.4.20</ecNumber>
    </recommendedName>
    <alternativeName>
        <fullName evidence="11">7-cyano-7-carbaguanine synthase</fullName>
    </alternativeName>
    <alternativeName>
        <fullName evidence="11">PreQ(0) synthase</fullName>
    </alternativeName>
    <alternativeName>
        <fullName evidence="11">Queuosine biosynthesis protein QueC</fullName>
    </alternativeName>
</protein>
<dbReference type="GO" id="GO:0008270">
    <property type="term" value="F:zinc ion binding"/>
    <property type="evidence" value="ECO:0007669"/>
    <property type="project" value="UniProtKB-UniRule"/>
</dbReference>
<sequence>MSHEVSATGKNAIVLLSGGLDSTTVLAIAKVQGFQVYALSFSYGQRHQQELECARHIAKQQNVVEHRTAQLDLALFGGSALTDDIEVPKTAAAQQIGQKIPITYVPARNTIFLSYALAWAEVLPAQDIFIGVNALDFSGYPDCRPDYIAAFEHMANLATRLGTESGMPLKIHTPLIKLSKAQIIQQGLELGVDYGQTSTCYAPQADGKPCGECEACRLRQRGFKQLGLSDPLLS</sequence>
<evidence type="ECO:0000256" key="1">
    <source>
        <dbReference type="ARBA" id="ARBA00005061"/>
    </source>
</evidence>
<gene>
    <name evidence="11 12" type="primary">queC</name>
    <name evidence="12" type="ORF">MBHS_04478</name>
</gene>
<dbReference type="RefSeq" id="WP_103922111.1">
    <property type="nucleotide sequence ID" value="NZ_FMSV02000553.1"/>
</dbReference>
<evidence type="ECO:0000313" key="13">
    <source>
        <dbReference type="Proteomes" id="UP000236724"/>
    </source>
</evidence>
<dbReference type="CDD" id="cd01995">
    <property type="entry name" value="QueC-like"/>
    <property type="match status" value="1"/>
</dbReference>
<dbReference type="InterPro" id="IPR018317">
    <property type="entry name" value="QueC"/>
</dbReference>
<keyword evidence="5 11" id="KW-0671">Queuosine biosynthesis</keyword>
<comment type="catalytic activity">
    <reaction evidence="10 11">
        <text>7-carboxy-7-carbaguanine + NH4(+) + 2 ATP = 7-cyano-7-carbaguanine + 2 AMP + 2 diphosphate + 2 H(+)</text>
        <dbReference type="Rhea" id="RHEA:27982"/>
        <dbReference type="ChEBI" id="CHEBI:15378"/>
        <dbReference type="ChEBI" id="CHEBI:28938"/>
        <dbReference type="ChEBI" id="CHEBI:30616"/>
        <dbReference type="ChEBI" id="CHEBI:33019"/>
        <dbReference type="ChEBI" id="CHEBI:45075"/>
        <dbReference type="ChEBI" id="CHEBI:61036"/>
        <dbReference type="ChEBI" id="CHEBI:456215"/>
        <dbReference type="EC" id="6.3.4.20"/>
    </reaction>
</comment>
<accession>A0A1H6FHF5</accession>
<dbReference type="GO" id="GO:0008616">
    <property type="term" value="P:tRNA queuosine(34) biosynthetic process"/>
    <property type="evidence" value="ECO:0007669"/>
    <property type="project" value="UniProtKB-UniRule"/>
</dbReference>
<dbReference type="PIRSF" id="PIRSF006293">
    <property type="entry name" value="ExsB"/>
    <property type="match status" value="1"/>
</dbReference>
<comment type="pathway">
    <text evidence="1 11">Purine metabolism; 7-cyano-7-deazaguanine biosynthesis.</text>
</comment>
<evidence type="ECO:0000256" key="5">
    <source>
        <dbReference type="ARBA" id="ARBA00022785"/>
    </source>
</evidence>
<dbReference type="Pfam" id="PF06508">
    <property type="entry name" value="QueC"/>
    <property type="match status" value="1"/>
</dbReference>
<dbReference type="EC" id="6.3.4.20" evidence="9 11"/>
<evidence type="ECO:0000256" key="2">
    <source>
        <dbReference type="ARBA" id="ARBA00022598"/>
    </source>
</evidence>
<keyword evidence="13" id="KW-1185">Reference proteome</keyword>
<dbReference type="HAMAP" id="MF_01633">
    <property type="entry name" value="QueC"/>
    <property type="match status" value="1"/>
</dbReference>
<evidence type="ECO:0000256" key="3">
    <source>
        <dbReference type="ARBA" id="ARBA00022723"/>
    </source>
</evidence>
<evidence type="ECO:0000256" key="9">
    <source>
        <dbReference type="ARBA" id="ARBA00039149"/>
    </source>
</evidence>
<dbReference type="Gene3D" id="3.40.50.620">
    <property type="entry name" value="HUPs"/>
    <property type="match status" value="1"/>
</dbReference>
<dbReference type="PANTHER" id="PTHR42914">
    <property type="entry name" value="7-CYANO-7-DEAZAGUANINE SYNTHASE"/>
    <property type="match status" value="1"/>
</dbReference>
<keyword evidence="3 11" id="KW-0479">Metal-binding</keyword>
<organism evidence="12 13">
    <name type="scientific">Candidatus Venteria ishoeyi</name>
    <dbReference type="NCBI Taxonomy" id="1899563"/>
    <lineage>
        <taxon>Bacteria</taxon>
        <taxon>Pseudomonadati</taxon>
        <taxon>Pseudomonadota</taxon>
        <taxon>Gammaproteobacteria</taxon>
        <taxon>Thiotrichales</taxon>
        <taxon>Thiotrichaceae</taxon>
        <taxon>Venteria</taxon>
    </lineage>
</organism>
<feature type="binding site" evidence="11">
    <location>
        <position position="216"/>
    </location>
    <ligand>
        <name>Zn(2+)</name>
        <dbReference type="ChEBI" id="CHEBI:29105"/>
    </ligand>
</feature>
<dbReference type="AlphaFoldDB" id="A0A1H6FHF5"/>
<evidence type="ECO:0000256" key="4">
    <source>
        <dbReference type="ARBA" id="ARBA00022741"/>
    </source>
</evidence>
<dbReference type="Proteomes" id="UP000236724">
    <property type="component" value="Unassembled WGS sequence"/>
</dbReference>
<evidence type="ECO:0000256" key="6">
    <source>
        <dbReference type="ARBA" id="ARBA00022833"/>
    </source>
</evidence>
<evidence type="ECO:0000256" key="10">
    <source>
        <dbReference type="ARBA" id="ARBA00047890"/>
    </source>
</evidence>
<dbReference type="GO" id="GO:0016879">
    <property type="term" value="F:ligase activity, forming carbon-nitrogen bonds"/>
    <property type="evidence" value="ECO:0007669"/>
    <property type="project" value="UniProtKB-UniRule"/>
</dbReference>
<feature type="binding site" evidence="11">
    <location>
        <position position="200"/>
    </location>
    <ligand>
        <name>Zn(2+)</name>
        <dbReference type="ChEBI" id="CHEBI:29105"/>
    </ligand>
</feature>
<comment type="function">
    <text evidence="11">Catalyzes the ATP-dependent conversion of 7-carboxy-7-deazaguanine (CDG) to 7-cyano-7-deazaguanine (preQ(0)).</text>
</comment>
<feature type="binding site" evidence="11">
    <location>
        <begin position="16"/>
        <end position="26"/>
    </location>
    <ligand>
        <name>ATP</name>
        <dbReference type="ChEBI" id="CHEBI:30616"/>
    </ligand>
</feature>
<dbReference type="InterPro" id="IPR014729">
    <property type="entry name" value="Rossmann-like_a/b/a_fold"/>
</dbReference>
<evidence type="ECO:0000256" key="11">
    <source>
        <dbReference type="HAMAP-Rule" id="MF_01633"/>
    </source>
</evidence>
<dbReference type="OrthoDB" id="9789567at2"/>
<dbReference type="SUPFAM" id="SSF52402">
    <property type="entry name" value="Adenine nucleotide alpha hydrolases-like"/>
    <property type="match status" value="1"/>
</dbReference>
<dbReference type="EMBL" id="FMSV02000553">
    <property type="protein sequence ID" value="SEH08586.1"/>
    <property type="molecule type" value="Genomic_DNA"/>
</dbReference>
<keyword evidence="7 11" id="KW-0067">ATP-binding</keyword>
<evidence type="ECO:0000256" key="8">
    <source>
        <dbReference type="ARBA" id="ARBA00037993"/>
    </source>
</evidence>
<dbReference type="GO" id="GO:0005524">
    <property type="term" value="F:ATP binding"/>
    <property type="evidence" value="ECO:0007669"/>
    <property type="project" value="UniProtKB-UniRule"/>
</dbReference>
<evidence type="ECO:0000313" key="12">
    <source>
        <dbReference type="EMBL" id="SEH08586.1"/>
    </source>
</evidence>
<evidence type="ECO:0000256" key="7">
    <source>
        <dbReference type="ARBA" id="ARBA00022840"/>
    </source>
</evidence>
<reference evidence="12 13" key="1">
    <citation type="submission" date="2016-10" db="EMBL/GenBank/DDBJ databases">
        <authorList>
            <person name="de Groot N.N."/>
        </authorList>
    </citation>
    <scope>NUCLEOTIDE SEQUENCE [LARGE SCALE GENOMIC DNA]</scope>
    <source>
        <strain evidence="12">MBHS1</strain>
    </source>
</reference>
<dbReference type="UniPathway" id="UPA00391"/>
<feature type="binding site" evidence="11">
    <location>
        <position position="210"/>
    </location>
    <ligand>
        <name>Zn(2+)</name>
        <dbReference type="ChEBI" id="CHEBI:29105"/>
    </ligand>
</feature>